<dbReference type="InterPro" id="IPR051522">
    <property type="entry name" value="ISC_assembly_LYR"/>
</dbReference>
<dbReference type="EMBL" id="OW152835">
    <property type="protein sequence ID" value="CAH2056258.1"/>
    <property type="molecule type" value="Genomic_DNA"/>
</dbReference>
<keyword evidence="4" id="KW-1185">Reference proteome</keyword>
<evidence type="ECO:0000256" key="1">
    <source>
        <dbReference type="ARBA" id="ARBA00009508"/>
    </source>
</evidence>
<feature type="non-terminal residue" evidence="3">
    <location>
        <position position="1"/>
    </location>
</feature>
<accession>A0ABN8IMM1</accession>
<dbReference type="Proteomes" id="UP000837857">
    <property type="component" value="Chromosome 23"/>
</dbReference>
<evidence type="ECO:0000259" key="2">
    <source>
        <dbReference type="Pfam" id="PF05347"/>
    </source>
</evidence>
<dbReference type="PANTHER" id="PTHR13166:SF7">
    <property type="entry name" value="LYR MOTIF-CONTAINING PROTEIN 4"/>
    <property type="match status" value="1"/>
</dbReference>
<organism evidence="3 4">
    <name type="scientific">Iphiclides podalirius</name>
    <name type="common">scarce swallowtail</name>
    <dbReference type="NCBI Taxonomy" id="110791"/>
    <lineage>
        <taxon>Eukaryota</taxon>
        <taxon>Metazoa</taxon>
        <taxon>Ecdysozoa</taxon>
        <taxon>Arthropoda</taxon>
        <taxon>Hexapoda</taxon>
        <taxon>Insecta</taxon>
        <taxon>Pterygota</taxon>
        <taxon>Neoptera</taxon>
        <taxon>Endopterygota</taxon>
        <taxon>Lepidoptera</taxon>
        <taxon>Glossata</taxon>
        <taxon>Ditrysia</taxon>
        <taxon>Papilionoidea</taxon>
        <taxon>Papilionidae</taxon>
        <taxon>Papilioninae</taxon>
        <taxon>Iphiclides</taxon>
    </lineage>
</organism>
<dbReference type="InterPro" id="IPR045297">
    <property type="entry name" value="Complex1_LYR_LYRM4"/>
</dbReference>
<dbReference type="CDD" id="cd20264">
    <property type="entry name" value="Complex1_LYR_LYRM4"/>
    <property type="match status" value="1"/>
</dbReference>
<dbReference type="PANTHER" id="PTHR13166">
    <property type="entry name" value="PROTEIN C6ORF149"/>
    <property type="match status" value="1"/>
</dbReference>
<protein>
    <recommendedName>
        <fullName evidence="2">Complex 1 LYR protein domain-containing protein</fullName>
    </recommendedName>
</protein>
<sequence length="71" mass="8586">MRESQIFPNYNFRSYALRRVRDAFKENKSLTDPKLIRKEYQFAKENLAIITRQVSIGQMYKTEKLVIENQQ</sequence>
<dbReference type="Pfam" id="PF05347">
    <property type="entry name" value="Complex1_LYR"/>
    <property type="match status" value="1"/>
</dbReference>
<gene>
    <name evidence="3" type="ORF">IPOD504_LOCUS9498</name>
</gene>
<feature type="domain" description="Complex 1 LYR protein" evidence="2">
    <location>
        <begin position="1"/>
        <end position="48"/>
    </location>
</feature>
<evidence type="ECO:0000313" key="3">
    <source>
        <dbReference type="EMBL" id="CAH2056258.1"/>
    </source>
</evidence>
<name>A0ABN8IMM1_9NEOP</name>
<reference evidence="3" key="1">
    <citation type="submission" date="2022-03" db="EMBL/GenBank/DDBJ databases">
        <authorList>
            <person name="Martin H S."/>
        </authorList>
    </citation>
    <scope>NUCLEOTIDE SEQUENCE</scope>
</reference>
<comment type="similarity">
    <text evidence="1">Belongs to the complex I LYR family.</text>
</comment>
<proteinExistence type="inferred from homology"/>
<evidence type="ECO:0000313" key="4">
    <source>
        <dbReference type="Proteomes" id="UP000837857"/>
    </source>
</evidence>
<dbReference type="InterPro" id="IPR008011">
    <property type="entry name" value="Complex1_LYR_dom"/>
</dbReference>